<organism evidence="2 3">
    <name type="scientific">Sordaria brevicollis</name>
    <dbReference type="NCBI Taxonomy" id="83679"/>
    <lineage>
        <taxon>Eukaryota</taxon>
        <taxon>Fungi</taxon>
        <taxon>Dikarya</taxon>
        <taxon>Ascomycota</taxon>
        <taxon>Pezizomycotina</taxon>
        <taxon>Sordariomycetes</taxon>
        <taxon>Sordariomycetidae</taxon>
        <taxon>Sordariales</taxon>
        <taxon>Sordariaceae</taxon>
        <taxon>Sordaria</taxon>
    </lineage>
</organism>
<evidence type="ECO:0000256" key="1">
    <source>
        <dbReference type="SAM" id="MobiDB-lite"/>
    </source>
</evidence>
<dbReference type="PANTHER" id="PTHR12905:SF0">
    <property type="entry name" value="CALCINEURIN-LIKE PHOSPHOESTERASE DOMAIN-CONTAINING PROTEIN"/>
    <property type="match status" value="1"/>
</dbReference>
<protein>
    <recommendedName>
        <fullName evidence="4">Calcineurin-like phosphoesterase domain-containing protein</fullName>
    </recommendedName>
</protein>
<reference evidence="2" key="1">
    <citation type="journal article" date="2023" name="Mol. Phylogenet. Evol.">
        <title>Genome-scale phylogeny and comparative genomics of the fungal order Sordariales.</title>
        <authorList>
            <person name="Hensen N."/>
            <person name="Bonometti L."/>
            <person name="Westerberg I."/>
            <person name="Brannstrom I.O."/>
            <person name="Guillou S."/>
            <person name="Cros-Aarteil S."/>
            <person name="Calhoun S."/>
            <person name="Haridas S."/>
            <person name="Kuo A."/>
            <person name="Mondo S."/>
            <person name="Pangilinan J."/>
            <person name="Riley R."/>
            <person name="LaButti K."/>
            <person name="Andreopoulos B."/>
            <person name="Lipzen A."/>
            <person name="Chen C."/>
            <person name="Yan M."/>
            <person name="Daum C."/>
            <person name="Ng V."/>
            <person name="Clum A."/>
            <person name="Steindorff A."/>
            <person name="Ohm R.A."/>
            <person name="Martin F."/>
            <person name="Silar P."/>
            <person name="Natvig D.O."/>
            <person name="Lalanne C."/>
            <person name="Gautier V."/>
            <person name="Ament-Velasquez S.L."/>
            <person name="Kruys A."/>
            <person name="Hutchinson M.I."/>
            <person name="Powell A.J."/>
            <person name="Barry K."/>
            <person name="Miller A.N."/>
            <person name="Grigoriev I.V."/>
            <person name="Debuchy R."/>
            <person name="Gladieux P."/>
            <person name="Hiltunen Thoren M."/>
            <person name="Johannesson H."/>
        </authorList>
    </citation>
    <scope>NUCLEOTIDE SEQUENCE</scope>
    <source>
        <strain evidence="2">FGSC 1904</strain>
    </source>
</reference>
<name>A0AAE0UGK0_SORBR</name>
<sequence>MYAPDIKTRFLIISDTHCSPLAHSSLPTSLQADVAIHCGGLTQHSTIAEYKDALSLLKNLVNIPLKLVIAGHRDLALQNAARNVDHRRAYDLFITRGAVTNNKNLSNKGGKSIFTRAQMEETEKIRELFCAKEVQLEHGIYLLSGEGRHSFPLVNGAFLEVYASGWTPHFSSSSSSLPEGGNKGETMGLQVTNQEATFQRLPPPSNETAHVFDIGYNADVVITHGPPLGILDTINPGGASSSSWQKQHEEQQHAGDPSLFAAVAMARPRLHCFGHVHGGWGAKLVRWRGGDGPDDPMMKAMAAKATKEGGLTRQKEPTLRSSASLIQSIETPGTLAVGMWDSHEVMEKKRVKLKTMRDNKRAFVSFCGGGGRGRLEPRKHTLFVNAAMQPSAMDYDADGAYKHNGKGRDVHGPTGGDTERLPLQFPWVVEIELPSLARAGCQGRYNPLEYMVNKKEEQVEVEEEIEEEVEEEVEEEFGEEVEKKEKTEGKKRKRKSIKQEGKEDERHRKRKRTKEEEKQERRRKKVIEKIKKMKKKLKMMDKIDKMKKTRR</sequence>
<dbReference type="SUPFAM" id="SSF56300">
    <property type="entry name" value="Metallo-dependent phosphatases"/>
    <property type="match status" value="1"/>
</dbReference>
<feature type="compositionally biased region" description="Basic and acidic residues" evidence="1">
    <location>
        <begin position="538"/>
        <end position="551"/>
    </location>
</feature>
<reference evidence="2" key="2">
    <citation type="submission" date="2023-07" db="EMBL/GenBank/DDBJ databases">
        <authorList>
            <consortium name="Lawrence Berkeley National Laboratory"/>
            <person name="Haridas S."/>
            <person name="Hensen N."/>
            <person name="Bonometti L."/>
            <person name="Westerberg I."/>
            <person name="Brannstrom I.O."/>
            <person name="Guillou S."/>
            <person name="Cros-Aarteil S."/>
            <person name="Calhoun S."/>
            <person name="Kuo A."/>
            <person name="Mondo S."/>
            <person name="Pangilinan J."/>
            <person name="Riley R."/>
            <person name="LaButti K."/>
            <person name="Andreopoulos B."/>
            <person name="Lipzen A."/>
            <person name="Chen C."/>
            <person name="Yanf M."/>
            <person name="Daum C."/>
            <person name="Ng V."/>
            <person name="Clum A."/>
            <person name="Steindorff A."/>
            <person name="Ohm R."/>
            <person name="Martin F."/>
            <person name="Silar P."/>
            <person name="Natvig D."/>
            <person name="Lalanne C."/>
            <person name="Gautier V."/>
            <person name="Ament-velasquez S.L."/>
            <person name="Kruys A."/>
            <person name="Hutchinson M.I."/>
            <person name="Powell A.J."/>
            <person name="Barry K."/>
            <person name="Miller A.N."/>
            <person name="Grigoriev I.V."/>
            <person name="Debuchy R."/>
            <person name="Gladieux P."/>
            <person name="Thoren M.H."/>
            <person name="Johannesson H."/>
        </authorList>
    </citation>
    <scope>NUCLEOTIDE SEQUENCE</scope>
    <source>
        <strain evidence="2">FGSC 1904</strain>
    </source>
</reference>
<comment type="caution">
    <text evidence="2">The sequence shown here is derived from an EMBL/GenBank/DDBJ whole genome shotgun (WGS) entry which is preliminary data.</text>
</comment>
<accession>A0AAE0UGK0</accession>
<dbReference type="Proteomes" id="UP001281003">
    <property type="component" value="Unassembled WGS sequence"/>
</dbReference>
<keyword evidence="3" id="KW-1185">Reference proteome</keyword>
<proteinExistence type="predicted"/>
<feature type="region of interest" description="Disordered" evidence="1">
    <location>
        <begin position="462"/>
        <end position="551"/>
    </location>
</feature>
<gene>
    <name evidence="2" type="ORF">B0T20DRAFT_399708</name>
</gene>
<feature type="region of interest" description="Disordered" evidence="1">
    <location>
        <begin position="235"/>
        <end position="254"/>
    </location>
</feature>
<evidence type="ECO:0000313" key="3">
    <source>
        <dbReference type="Proteomes" id="UP001281003"/>
    </source>
</evidence>
<dbReference type="InterPro" id="IPR029052">
    <property type="entry name" value="Metallo-depent_PP-like"/>
</dbReference>
<feature type="compositionally biased region" description="Basic residues" evidence="1">
    <location>
        <begin position="521"/>
        <end position="537"/>
    </location>
</feature>
<dbReference type="AlphaFoldDB" id="A0AAE0UGK0"/>
<dbReference type="EMBL" id="JAUTDP010000001">
    <property type="protein sequence ID" value="KAK3402985.1"/>
    <property type="molecule type" value="Genomic_DNA"/>
</dbReference>
<feature type="compositionally biased region" description="Acidic residues" evidence="1">
    <location>
        <begin position="462"/>
        <end position="479"/>
    </location>
</feature>
<dbReference type="InterPro" id="IPR051693">
    <property type="entry name" value="UPF0046_metallophosphoest"/>
</dbReference>
<evidence type="ECO:0000313" key="2">
    <source>
        <dbReference type="EMBL" id="KAK3402985.1"/>
    </source>
</evidence>
<evidence type="ECO:0008006" key="4">
    <source>
        <dbReference type="Google" id="ProtNLM"/>
    </source>
</evidence>
<dbReference type="Gene3D" id="3.60.21.10">
    <property type="match status" value="1"/>
</dbReference>
<feature type="compositionally biased region" description="Basic and acidic residues" evidence="1">
    <location>
        <begin position="497"/>
        <end position="506"/>
    </location>
</feature>
<dbReference type="PANTHER" id="PTHR12905">
    <property type="entry name" value="METALLOPHOSPHOESTERASE"/>
    <property type="match status" value="1"/>
</dbReference>